<keyword evidence="3 6" id="KW-1133">Transmembrane helix</keyword>
<keyword evidence="4 6" id="KW-0472">Membrane</keyword>
<name>A0A194VYY2_CYTMA</name>
<keyword evidence="2 6" id="KW-0812">Transmembrane</keyword>
<feature type="transmembrane region" description="Helical" evidence="6">
    <location>
        <begin position="46"/>
        <end position="69"/>
    </location>
</feature>
<dbReference type="Proteomes" id="UP000078559">
    <property type="component" value="Chromosome 5"/>
</dbReference>
<sequence length="311" mass="34520">MAIVAMILTAGTVSVFLAAAFAADLGIHLQEVLADDPAKFALHMRLFVPAQLLWAASNTCVKFSILSLYTTLFPNKRVIQICYATMALTTAYFIMVFLEGFLLCKPVQFNWDKTIAGICTGENTAYLVAGVTNLVVDMFIVILPMPLVFRLQMTLSRRISVAGMFSLGALICVMSQLRVLWLANWNLSDMTYTVTPGAIYSILEPTLGVVNACLPTIKPAINKMFGPGTLNWSRRDSVSKNMSGEATVRNRRSNFIGPVKGNTTREFDHLEDQIHLHKVRVEYSPERKVTYGNNITVDKEFKIHSPGDDNV</sequence>
<proteinExistence type="inferred from homology"/>
<dbReference type="AlphaFoldDB" id="A0A194VYY2"/>
<dbReference type="PANTHER" id="PTHR33048">
    <property type="entry name" value="PTH11-LIKE INTEGRAL MEMBRANE PROTEIN (AFU_ORTHOLOGUE AFUA_5G11245)"/>
    <property type="match status" value="1"/>
</dbReference>
<protein>
    <recommendedName>
        <fullName evidence="7">Rhodopsin domain-containing protein</fullName>
    </recommendedName>
</protein>
<feature type="transmembrane region" description="Helical" evidence="6">
    <location>
        <begin position="81"/>
        <end position="103"/>
    </location>
</feature>
<evidence type="ECO:0000256" key="3">
    <source>
        <dbReference type="ARBA" id="ARBA00022989"/>
    </source>
</evidence>
<reference evidence="8" key="1">
    <citation type="submission" date="2014-12" db="EMBL/GenBank/DDBJ databases">
        <title>Genome Sequence of Valsa Canker Pathogens Uncovers a Specific Adaption of Colonization on Woody Bark.</title>
        <authorList>
            <person name="Yin Z."/>
            <person name="Liu H."/>
            <person name="Gao X."/>
            <person name="Li Z."/>
            <person name="Song N."/>
            <person name="Ke X."/>
            <person name="Dai Q."/>
            <person name="Wu Y."/>
            <person name="Sun Y."/>
            <person name="Xu J.-R."/>
            <person name="Kang Z.K."/>
            <person name="Wang L."/>
            <person name="Huang L."/>
        </authorList>
    </citation>
    <scope>NUCLEOTIDE SEQUENCE [LARGE SCALE GENOMIC DNA]</scope>
    <source>
        <strain evidence="8">03-8</strain>
    </source>
</reference>
<dbReference type="Pfam" id="PF20684">
    <property type="entry name" value="Fung_rhodopsin"/>
    <property type="match status" value="1"/>
</dbReference>
<dbReference type="PANTHER" id="PTHR33048:SF57">
    <property type="entry name" value="INTEGRAL MEMBRANE PROTEIN-RELATED"/>
    <property type="match status" value="1"/>
</dbReference>
<dbReference type="OrthoDB" id="3934549at2759"/>
<feature type="domain" description="Rhodopsin" evidence="7">
    <location>
        <begin position="2"/>
        <end position="222"/>
    </location>
</feature>
<keyword evidence="9" id="KW-1185">Reference proteome</keyword>
<dbReference type="InterPro" id="IPR052337">
    <property type="entry name" value="SAT4-like"/>
</dbReference>
<feature type="transmembrane region" description="Helical" evidence="6">
    <location>
        <begin position="123"/>
        <end position="149"/>
    </location>
</feature>
<dbReference type="GO" id="GO:0016020">
    <property type="term" value="C:membrane"/>
    <property type="evidence" value="ECO:0007669"/>
    <property type="project" value="UniProtKB-SubCell"/>
</dbReference>
<evidence type="ECO:0000313" key="8">
    <source>
        <dbReference type="EMBL" id="KUI69419.1"/>
    </source>
</evidence>
<evidence type="ECO:0000256" key="5">
    <source>
        <dbReference type="ARBA" id="ARBA00038359"/>
    </source>
</evidence>
<comment type="similarity">
    <text evidence="5">Belongs to the SAT4 family.</text>
</comment>
<evidence type="ECO:0000256" key="4">
    <source>
        <dbReference type="ARBA" id="ARBA00023136"/>
    </source>
</evidence>
<evidence type="ECO:0000313" key="9">
    <source>
        <dbReference type="Proteomes" id="UP000078559"/>
    </source>
</evidence>
<gene>
    <name evidence="8" type="ORF">VM1G_04922</name>
</gene>
<evidence type="ECO:0000256" key="6">
    <source>
        <dbReference type="SAM" id="Phobius"/>
    </source>
</evidence>
<dbReference type="EMBL" id="CM003102">
    <property type="protein sequence ID" value="KUI69419.1"/>
    <property type="molecule type" value="Genomic_DNA"/>
</dbReference>
<accession>A0A194VYY2</accession>
<evidence type="ECO:0000256" key="2">
    <source>
        <dbReference type="ARBA" id="ARBA00022692"/>
    </source>
</evidence>
<dbReference type="InterPro" id="IPR049326">
    <property type="entry name" value="Rhodopsin_dom_fungi"/>
</dbReference>
<feature type="transmembrane region" description="Helical" evidence="6">
    <location>
        <begin position="161"/>
        <end position="181"/>
    </location>
</feature>
<comment type="subcellular location">
    <subcellularLocation>
        <location evidence="1">Membrane</location>
        <topology evidence="1">Multi-pass membrane protein</topology>
    </subcellularLocation>
</comment>
<organism evidence="8 9">
    <name type="scientific">Cytospora mali</name>
    <name type="common">Apple Valsa canker fungus</name>
    <name type="synonym">Valsa mali</name>
    <dbReference type="NCBI Taxonomy" id="578113"/>
    <lineage>
        <taxon>Eukaryota</taxon>
        <taxon>Fungi</taxon>
        <taxon>Dikarya</taxon>
        <taxon>Ascomycota</taxon>
        <taxon>Pezizomycotina</taxon>
        <taxon>Sordariomycetes</taxon>
        <taxon>Sordariomycetidae</taxon>
        <taxon>Diaporthales</taxon>
        <taxon>Cytosporaceae</taxon>
        <taxon>Cytospora</taxon>
    </lineage>
</organism>
<evidence type="ECO:0000259" key="7">
    <source>
        <dbReference type="Pfam" id="PF20684"/>
    </source>
</evidence>
<evidence type="ECO:0000256" key="1">
    <source>
        <dbReference type="ARBA" id="ARBA00004141"/>
    </source>
</evidence>